<name>A0A7S3LIW7_9STRA</name>
<evidence type="ECO:0000256" key="1">
    <source>
        <dbReference type="ARBA" id="ARBA00004141"/>
    </source>
</evidence>
<proteinExistence type="inferred from homology"/>
<evidence type="ECO:0000256" key="6">
    <source>
        <dbReference type="ARBA" id="ARBA00023315"/>
    </source>
</evidence>
<comment type="catalytic activity">
    <reaction evidence="7">
        <text>L-cysteinyl-[protein] + hexadecanoyl-CoA = S-hexadecanoyl-L-cysteinyl-[protein] + CoA</text>
        <dbReference type="Rhea" id="RHEA:36683"/>
        <dbReference type="Rhea" id="RHEA-COMP:10131"/>
        <dbReference type="Rhea" id="RHEA-COMP:11032"/>
        <dbReference type="ChEBI" id="CHEBI:29950"/>
        <dbReference type="ChEBI" id="CHEBI:57287"/>
        <dbReference type="ChEBI" id="CHEBI:57379"/>
        <dbReference type="ChEBI" id="CHEBI:74151"/>
        <dbReference type="EC" id="2.3.1.225"/>
    </reaction>
</comment>
<keyword evidence="4 7" id="KW-1133">Transmembrane helix</keyword>
<sequence length="361" mass="41310">MDVSRCRQSTGYIPVLFLTLLTLLLYVVLLTSIIPFLMHENTADLNDFYYPNATLVNFVVTNFFFFMATICFASVSLTEPGKIPAVFPWDPNCPAPSKAEYYSGGFFRGIERKLDGRARFCRICGKYKPDRTHHSRNAGQCVLEMDHYCPWVQNCIGYRNKKYFFLFITYSAMGLISYCFAIGPLFALLIKPTHAGDTPSFDLTSGAEVLMIFLIFAFVVAVMLALIVTGYWFFHFWLLTKRFTTVEFCEKRNADDSKITDRGERVNVLYSRSPYDLGIYRNLKETLGPNPLLWLIPTRYGFDSSPYAGCVYEVDEKHALFKEKNNALLKLLDEKKVAVAGEEPKSEDDYANTWTNPLVRA</sequence>
<dbReference type="PANTHER" id="PTHR12246">
    <property type="entry name" value="PALMITOYLTRANSFERASE ZDHHC16"/>
    <property type="match status" value="1"/>
</dbReference>
<feature type="domain" description="Palmitoyltransferase DHHC" evidence="8">
    <location>
        <begin position="117"/>
        <end position="251"/>
    </location>
</feature>
<accession>A0A7S3LIW7</accession>
<keyword evidence="5 7" id="KW-0472">Membrane</keyword>
<dbReference type="InterPro" id="IPR039859">
    <property type="entry name" value="PFA4/ZDH16/20/ERF2-like"/>
</dbReference>
<dbReference type="AlphaFoldDB" id="A0A7S3LIW7"/>
<dbReference type="EMBL" id="HBIN01003164">
    <property type="protein sequence ID" value="CAE0431831.1"/>
    <property type="molecule type" value="Transcribed_RNA"/>
</dbReference>
<keyword evidence="3 7" id="KW-0812">Transmembrane</keyword>
<dbReference type="GO" id="GO:0016020">
    <property type="term" value="C:membrane"/>
    <property type="evidence" value="ECO:0007669"/>
    <property type="project" value="UniProtKB-SubCell"/>
</dbReference>
<evidence type="ECO:0000256" key="2">
    <source>
        <dbReference type="ARBA" id="ARBA00022679"/>
    </source>
</evidence>
<feature type="transmembrane region" description="Helical" evidence="7">
    <location>
        <begin position="12"/>
        <end position="38"/>
    </location>
</feature>
<evidence type="ECO:0000256" key="3">
    <source>
        <dbReference type="ARBA" id="ARBA00022692"/>
    </source>
</evidence>
<evidence type="ECO:0000256" key="7">
    <source>
        <dbReference type="RuleBase" id="RU079119"/>
    </source>
</evidence>
<feature type="transmembrane region" description="Helical" evidence="7">
    <location>
        <begin position="163"/>
        <end position="190"/>
    </location>
</feature>
<evidence type="ECO:0000256" key="5">
    <source>
        <dbReference type="ARBA" id="ARBA00023136"/>
    </source>
</evidence>
<comment type="similarity">
    <text evidence="7">Belongs to the DHHC palmitoyltransferase family.</text>
</comment>
<dbReference type="InterPro" id="IPR001594">
    <property type="entry name" value="Palmitoyltrfase_DHHC"/>
</dbReference>
<evidence type="ECO:0000256" key="4">
    <source>
        <dbReference type="ARBA" id="ARBA00022989"/>
    </source>
</evidence>
<evidence type="ECO:0000313" key="9">
    <source>
        <dbReference type="EMBL" id="CAE0431831.1"/>
    </source>
</evidence>
<gene>
    <name evidence="9" type="ORF">ASTO00021_LOCUS2169</name>
</gene>
<dbReference type="Pfam" id="PF01529">
    <property type="entry name" value="DHHC"/>
    <property type="match status" value="1"/>
</dbReference>
<comment type="domain">
    <text evidence="7">The DHHC domain is required for palmitoyltransferase activity.</text>
</comment>
<dbReference type="GO" id="GO:0019706">
    <property type="term" value="F:protein-cysteine S-palmitoyltransferase activity"/>
    <property type="evidence" value="ECO:0007669"/>
    <property type="project" value="UniProtKB-EC"/>
</dbReference>
<comment type="subcellular location">
    <subcellularLocation>
        <location evidence="1">Membrane</location>
        <topology evidence="1">Multi-pass membrane protein</topology>
    </subcellularLocation>
</comment>
<reference evidence="9" key="1">
    <citation type="submission" date="2021-01" db="EMBL/GenBank/DDBJ databases">
        <authorList>
            <person name="Corre E."/>
            <person name="Pelletier E."/>
            <person name="Niang G."/>
            <person name="Scheremetjew M."/>
            <person name="Finn R."/>
            <person name="Kale V."/>
            <person name="Holt S."/>
            <person name="Cochrane G."/>
            <person name="Meng A."/>
            <person name="Brown T."/>
            <person name="Cohen L."/>
        </authorList>
    </citation>
    <scope>NUCLEOTIDE SEQUENCE</scope>
    <source>
        <strain evidence="9">GSBS06</strain>
    </source>
</reference>
<evidence type="ECO:0000259" key="8">
    <source>
        <dbReference type="Pfam" id="PF01529"/>
    </source>
</evidence>
<feature type="transmembrane region" description="Helical" evidence="7">
    <location>
        <begin position="210"/>
        <end position="234"/>
    </location>
</feature>
<keyword evidence="2 7" id="KW-0808">Transferase</keyword>
<keyword evidence="6 7" id="KW-0012">Acyltransferase</keyword>
<protein>
    <recommendedName>
        <fullName evidence="7">Palmitoyltransferase</fullName>
        <ecNumber evidence="7">2.3.1.225</ecNumber>
    </recommendedName>
</protein>
<organism evidence="9">
    <name type="scientific">Aplanochytrium stocchinoi</name>
    <dbReference type="NCBI Taxonomy" id="215587"/>
    <lineage>
        <taxon>Eukaryota</taxon>
        <taxon>Sar</taxon>
        <taxon>Stramenopiles</taxon>
        <taxon>Bigyra</taxon>
        <taxon>Labyrinthulomycetes</taxon>
        <taxon>Thraustochytrida</taxon>
        <taxon>Thraustochytriidae</taxon>
        <taxon>Aplanochytrium</taxon>
    </lineage>
</organism>
<feature type="transmembrane region" description="Helical" evidence="7">
    <location>
        <begin position="58"/>
        <end position="77"/>
    </location>
</feature>
<dbReference type="PROSITE" id="PS50216">
    <property type="entry name" value="DHHC"/>
    <property type="match status" value="1"/>
</dbReference>
<dbReference type="EC" id="2.3.1.225" evidence="7"/>